<evidence type="ECO:0000259" key="6">
    <source>
        <dbReference type="PROSITE" id="PS51192"/>
    </source>
</evidence>
<dbReference type="SUPFAM" id="SSF52540">
    <property type="entry name" value="P-loop containing nucleoside triphosphate hydrolases"/>
    <property type="match status" value="2"/>
</dbReference>
<proteinExistence type="predicted"/>
<feature type="region of interest" description="Disordered" evidence="5">
    <location>
        <begin position="254"/>
        <end position="277"/>
    </location>
</feature>
<dbReference type="GO" id="GO:0003676">
    <property type="term" value="F:nucleic acid binding"/>
    <property type="evidence" value="ECO:0007669"/>
    <property type="project" value="InterPro"/>
</dbReference>
<dbReference type="PROSITE" id="PS51192">
    <property type="entry name" value="HELICASE_ATP_BIND_1"/>
    <property type="match status" value="1"/>
</dbReference>
<dbReference type="PANTHER" id="PTHR47961">
    <property type="entry name" value="DNA POLYMERASE THETA, PUTATIVE (AFU_ORTHOLOGUE AFUA_1G05260)-RELATED"/>
    <property type="match status" value="1"/>
</dbReference>
<dbReference type="VEuPathDB" id="ToxoDB:TGCAST_388430"/>
<keyword evidence="3" id="KW-0347">Helicase</keyword>
<dbReference type="PANTHER" id="PTHR47961:SF4">
    <property type="entry name" value="ACTIVATING SIGNAL COINTEGRATOR 1 COMPLEX SUBUNIT 3"/>
    <property type="match status" value="1"/>
</dbReference>
<dbReference type="InterPro" id="IPR014001">
    <property type="entry name" value="Helicase_ATP-bd"/>
</dbReference>
<feature type="region of interest" description="Disordered" evidence="5">
    <location>
        <begin position="193"/>
        <end position="213"/>
    </location>
</feature>
<dbReference type="InterPro" id="IPR011545">
    <property type="entry name" value="DEAD/DEAH_box_helicase_dom"/>
</dbReference>
<dbReference type="Proteomes" id="UP000284452">
    <property type="component" value="Unassembled WGS sequence"/>
</dbReference>
<protein>
    <submittedName>
        <fullName evidence="7">Putative activating signal cointegrator 1 complex subunit 3</fullName>
    </submittedName>
</protein>
<evidence type="ECO:0000256" key="5">
    <source>
        <dbReference type="SAM" id="MobiDB-lite"/>
    </source>
</evidence>
<comment type="caution">
    <text evidence="7">The sequence shown here is derived from an EMBL/GenBank/DDBJ whole genome shotgun (WGS) entry which is preliminary data.</text>
</comment>
<feature type="region of interest" description="Disordered" evidence="5">
    <location>
        <begin position="54"/>
        <end position="74"/>
    </location>
</feature>
<dbReference type="AlphaFoldDB" id="A0A3R7YQ16"/>
<feature type="domain" description="Helicase ATP-binding" evidence="6">
    <location>
        <begin position="148"/>
        <end position="438"/>
    </location>
</feature>
<dbReference type="InterPro" id="IPR050474">
    <property type="entry name" value="Hel308_SKI2-like"/>
</dbReference>
<dbReference type="InterPro" id="IPR027417">
    <property type="entry name" value="P-loop_NTPase"/>
</dbReference>
<evidence type="ECO:0000256" key="3">
    <source>
        <dbReference type="ARBA" id="ARBA00022806"/>
    </source>
</evidence>
<keyword evidence="4" id="KW-0067">ATP-binding</keyword>
<dbReference type="GO" id="GO:0005634">
    <property type="term" value="C:nucleus"/>
    <property type="evidence" value="ECO:0007669"/>
    <property type="project" value="TreeGrafter"/>
</dbReference>
<dbReference type="EMBL" id="AHIV02001275">
    <property type="protein sequence ID" value="RQX70572.1"/>
    <property type="molecule type" value="Genomic_DNA"/>
</dbReference>
<feature type="compositionally biased region" description="Low complexity" evidence="5">
    <location>
        <begin position="260"/>
        <end position="274"/>
    </location>
</feature>
<evidence type="ECO:0000313" key="8">
    <source>
        <dbReference type="Proteomes" id="UP000284452"/>
    </source>
</evidence>
<evidence type="ECO:0000256" key="4">
    <source>
        <dbReference type="ARBA" id="ARBA00022840"/>
    </source>
</evidence>
<feature type="compositionally biased region" description="Basic residues" evidence="5">
    <location>
        <begin position="486"/>
        <end position="501"/>
    </location>
</feature>
<dbReference type="SMART" id="SM00487">
    <property type="entry name" value="DEXDc"/>
    <property type="match status" value="1"/>
</dbReference>
<feature type="region of interest" description="Disordered" evidence="5">
    <location>
        <begin position="422"/>
        <end position="527"/>
    </location>
</feature>
<feature type="compositionally biased region" description="Basic and acidic residues" evidence="5">
    <location>
        <begin position="65"/>
        <end position="74"/>
    </location>
</feature>
<evidence type="ECO:0000256" key="1">
    <source>
        <dbReference type="ARBA" id="ARBA00022741"/>
    </source>
</evidence>
<feature type="compositionally biased region" description="Basic and acidic residues" evidence="5">
    <location>
        <begin position="457"/>
        <end position="485"/>
    </location>
</feature>
<organism evidence="7 8">
    <name type="scientific">Toxoplasma gondii CAST</name>
    <dbReference type="NCBI Taxonomy" id="943122"/>
    <lineage>
        <taxon>Eukaryota</taxon>
        <taxon>Sar</taxon>
        <taxon>Alveolata</taxon>
        <taxon>Apicomplexa</taxon>
        <taxon>Conoidasida</taxon>
        <taxon>Coccidia</taxon>
        <taxon>Eucoccidiorida</taxon>
        <taxon>Eimeriorina</taxon>
        <taxon>Sarcocystidae</taxon>
        <taxon>Toxoplasma</taxon>
    </lineage>
</organism>
<name>A0A3R7YQ16_TOXGO</name>
<gene>
    <name evidence="7" type="ORF">TGCAST_388430</name>
</gene>
<dbReference type="GO" id="GO:0004386">
    <property type="term" value="F:helicase activity"/>
    <property type="evidence" value="ECO:0007669"/>
    <property type="project" value="UniProtKB-KW"/>
</dbReference>
<keyword evidence="2" id="KW-0378">Hydrolase</keyword>
<sequence length="673" mass="73954">MLFQRLQQKVEGKQRRQAALAMQQDSSACGMRTVPGWEEGRSLEESILDVLLEEDFEDTPRAPGTRRDPPTQRQKIEGSVASACAPSTLPAGATWRQEQKIEEVFIPPPETKTVPQSSLIPIAALPAWARVCFPNVTHLNALQSRVYAAAFLSGKSMLVSAPTGAGKTNVALLSILQQVFEHRFLQIAPRGRARPRVSHRSPGRSGVDGGDEPSCVVEEPVCFELASETNRSAAAQDLHAPSLSCARGIHGLEGSNTEDASTSSASPPAPASASVCSDGRFSPPSARLFKVVYIAPMKSLVVEVVDKLAAALGKVGLVVKEMTGDVSLSPHEMQSVHVIVTVPEKWDILTRNARNSNFGADDSEAEERNLMTSVKCIIIDEIHLLDDERGPVLESIVARVLRHVEETQVHTRLIGISATLPNWCDGERKRPGGGPPRREKKKEQKDQPGEEEANGGETRERERGKETEMKGRIEEETEVRFTETKKTKKKKKKRKKRKGKKHAGEDEVDDWGEHPGQGRKNKRREEGEQDVAAFLRVEPSRAFFFGADTRPIPLEQTLVGALESDAQRRRQKVNDVCYAKVVEAVKNGHQALVFVHSRRETVATAEFLVQAAQAQGHLGLFVSQASSSYALLASQAHKSRCREVGSLFSNGVAIHHAGLLRSDRLLAEKLFRT</sequence>
<evidence type="ECO:0000256" key="2">
    <source>
        <dbReference type="ARBA" id="ARBA00022801"/>
    </source>
</evidence>
<keyword evidence="1" id="KW-0547">Nucleotide-binding</keyword>
<dbReference type="GO" id="GO:0016787">
    <property type="term" value="F:hydrolase activity"/>
    <property type="evidence" value="ECO:0007669"/>
    <property type="project" value="UniProtKB-KW"/>
</dbReference>
<reference evidence="7 8" key="1">
    <citation type="submission" date="2017-10" db="EMBL/GenBank/DDBJ databases">
        <authorList>
            <person name="Sibley D."/>
            <person name="Venepally P."/>
            <person name="Karamycheva S."/>
            <person name="Hadjithomas M."/>
            <person name="Khan A."/>
            <person name="Brunk B."/>
            <person name="Roos D."/>
            <person name="Caler E."/>
            <person name="Lorenzi H."/>
        </authorList>
    </citation>
    <scope>NUCLEOTIDE SEQUENCE [LARGE SCALE GENOMIC DNA]</scope>
    <source>
        <strain evidence="7 8">CAST</strain>
    </source>
</reference>
<dbReference type="Pfam" id="PF00270">
    <property type="entry name" value="DEAD"/>
    <property type="match status" value="1"/>
</dbReference>
<dbReference type="GO" id="GO:0005524">
    <property type="term" value="F:ATP binding"/>
    <property type="evidence" value="ECO:0007669"/>
    <property type="project" value="UniProtKB-KW"/>
</dbReference>
<dbReference type="Gene3D" id="3.40.50.300">
    <property type="entry name" value="P-loop containing nucleotide triphosphate hydrolases"/>
    <property type="match status" value="3"/>
</dbReference>
<accession>A0A3R7YQ16</accession>
<evidence type="ECO:0000313" key="7">
    <source>
        <dbReference type="EMBL" id="RQX70572.1"/>
    </source>
</evidence>
<feature type="compositionally biased region" description="Basic residues" evidence="5">
    <location>
        <begin position="193"/>
        <end position="202"/>
    </location>
</feature>
<feature type="non-terminal residue" evidence="7">
    <location>
        <position position="673"/>
    </location>
</feature>